<keyword evidence="3" id="KW-1185">Reference proteome</keyword>
<dbReference type="CDD" id="cd14686">
    <property type="entry name" value="bZIP"/>
    <property type="match status" value="1"/>
</dbReference>
<evidence type="ECO:0000313" key="3">
    <source>
        <dbReference type="Proteomes" id="UP000019132"/>
    </source>
</evidence>
<dbReference type="HOGENOM" id="CLU_050616_0_1_1"/>
<proteinExistence type="predicted"/>
<organism evidence="2 3">
    <name type="scientific">Globisporangium ultimum (strain ATCC 200006 / CBS 805.95 / DAOM BR144)</name>
    <name type="common">Pythium ultimum</name>
    <dbReference type="NCBI Taxonomy" id="431595"/>
    <lineage>
        <taxon>Eukaryota</taxon>
        <taxon>Sar</taxon>
        <taxon>Stramenopiles</taxon>
        <taxon>Oomycota</taxon>
        <taxon>Peronosporomycetes</taxon>
        <taxon>Pythiales</taxon>
        <taxon>Pythiaceae</taxon>
        <taxon>Globisporangium</taxon>
    </lineage>
</organism>
<feature type="region of interest" description="Disordered" evidence="1">
    <location>
        <begin position="1"/>
        <end position="35"/>
    </location>
</feature>
<reference evidence="2" key="3">
    <citation type="submission" date="2015-02" db="UniProtKB">
        <authorList>
            <consortium name="EnsemblProtists"/>
        </authorList>
    </citation>
    <scope>IDENTIFICATION</scope>
    <source>
        <strain evidence="2">DAOM BR144</strain>
    </source>
</reference>
<protein>
    <recommendedName>
        <fullName evidence="4">BZIP domain-containing protein</fullName>
    </recommendedName>
</protein>
<reference evidence="3" key="1">
    <citation type="journal article" date="2010" name="Genome Biol.">
        <title>Genome sequence of the necrotrophic plant pathogen Pythium ultimum reveals original pathogenicity mechanisms and effector repertoire.</title>
        <authorList>
            <person name="Levesque C.A."/>
            <person name="Brouwer H."/>
            <person name="Cano L."/>
            <person name="Hamilton J.P."/>
            <person name="Holt C."/>
            <person name="Huitema E."/>
            <person name="Raffaele S."/>
            <person name="Robideau G.P."/>
            <person name="Thines M."/>
            <person name="Win J."/>
            <person name="Zerillo M.M."/>
            <person name="Beakes G.W."/>
            <person name="Boore J.L."/>
            <person name="Busam D."/>
            <person name="Dumas B."/>
            <person name="Ferriera S."/>
            <person name="Fuerstenberg S.I."/>
            <person name="Gachon C.M."/>
            <person name="Gaulin E."/>
            <person name="Govers F."/>
            <person name="Grenville-Briggs L."/>
            <person name="Horner N."/>
            <person name="Hostetler J."/>
            <person name="Jiang R.H."/>
            <person name="Johnson J."/>
            <person name="Krajaejun T."/>
            <person name="Lin H."/>
            <person name="Meijer H.J."/>
            <person name="Moore B."/>
            <person name="Morris P."/>
            <person name="Phuntmart V."/>
            <person name="Puiu D."/>
            <person name="Shetty J."/>
            <person name="Stajich J.E."/>
            <person name="Tripathy S."/>
            <person name="Wawra S."/>
            <person name="van West P."/>
            <person name="Whitty B.R."/>
            <person name="Coutinho P.M."/>
            <person name="Henrissat B."/>
            <person name="Martin F."/>
            <person name="Thomas P.D."/>
            <person name="Tyler B.M."/>
            <person name="De Vries R.P."/>
            <person name="Kamoun S."/>
            <person name="Yandell M."/>
            <person name="Tisserat N."/>
            <person name="Buell C.R."/>
        </authorList>
    </citation>
    <scope>NUCLEOTIDE SEQUENCE</scope>
    <source>
        <strain evidence="3">DAOM:BR144</strain>
    </source>
</reference>
<dbReference type="Proteomes" id="UP000019132">
    <property type="component" value="Unassembled WGS sequence"/>
</dbReference>
<dbReference type="AlphaFoldDB" id="K3WNP4"/>
<evidence type="ECO:0000313" key="2">
    <source>
        <dbReference type="EnsemblProtists" id="PYU1_T006586"/>
    </source>
</evidence>
<dbReference type="InParanoid" id="K3WNP4"/>
<dbReference type="OMA" id="MASMHTE"/>
<dbReference type="EMBL" id="GL376635">
    <property type="status" value="NOT_ANNOTATED_CDS"/>
    <property type="molecule type" value="Genomic_DNA"/>
</dbReference>
<evidence type="ECO:0008006" key="4">
    <source>
        <dbReference type="Google" id="ProtNLM"/>
    </source>
</evidence>
<dbReference type="eggNOG" id="ENOG502QTUE">
    <property type="taxonomic scope" value="Eukaryota"/>
</dbReference>
<evidence type="ECO:0000256" key="1">
    <source>
        <dbReference type="SAM" id="MobiDB-lite"/>
    </source>
</evidence>
<accession>K3WNP4</accession>
<dbReference type="VEuPathDB" id="FungiDB:PYU1_G006574"/>
<reference evidence="3" key="2">
    <citation type="submission" date="2010-04" db="EMBL/GenBank/DDBJ databases">
        <authorList>
            <person name="Buell R."/>
            <person name="Hamilton J."/>
            <person name="Hostetler J."/>
        </authorList>
    </citation>
    <scope>NUCLEOTIDE SEQUENCE [LARGE SCALE GENOMIC DNA]</scope>
    <source>
        <strain evidence="3">DAOM:BR144</strain>
    </source>
</reference>
<dbReference type="EnsemblProtists" id="PYU1_T006586">
    <property type="protein sequence ID" value="PYU1_T006586"/>
    <property type="gene ID" value="PYU1_G006574"/>
</dbReference>
<name>K3WNP4_GLOUD</name>
<sequence>MSDATTSSPMDRASTYASPPRPLPSALASLSRPKRSPRNVNKLLFGMLQSMADLHALSASSSDDGFQSEQVRKVTIKPNVKLMSNSERGKYYRRKRKLYATELQDHVQKLRRQVDTLLAKQQLRNELSIGINQTPVGSFARVVQAYLMQFEYGTPVVLKQVQGNNNALTTKRVAMATHQQADFLRSAMEENVGFGDFRGIDLLLDQWERYSLYHASLRYEFKSLDVIAGSSNDNDNDNGNGDEQVPPVIIIRADLHVKFSRETIENVFPHLLDDEELLEKFIGLNVTYPCVNHFYFGTNGKIMRYNPEVDFMGAFLRTVRSIEGASHVLSHALIAKDHMIGMQEEDHNKFEYHDGTQDNNEISYADVACRPEMASMHTELGQREEEKDICGPDGTSSLPAVSVKSRLDLKFILS</sequence>